<gene>
    <name evidence="2" type="ordered locus">VIT_02s0012g02580</name>
</gene>
<keyword evidence="3" id="KW-1185">Reference proteome</keyword>
<dbReference type="Proteomes" id="UP000009183">
    <property type="component" value="Chromosome 2"/>
</dbReference>
<organism evidence="2 3">
    <name type="scientific">Vitis vinifera</name>
    <name type="common">Grape</name>
    <dbReference type="NCBI Taxonomy" id="29760"/>
    <lineage>
        <taxon>Eukaryota</taxon>
        <taxon>Viridiplantae</taxon>
        <taxon>Streptophyta</taxon>
        <taxon>Embryophyta</taxon>
        <taxon>Tracheophyta</taxon>
        <taxon>Spermatophyta</taxon>
        <taxon>Magnoliopsida</taxon>
        <taxon>eudicotyledons</taxon>
        <taxon>Gunneridae</taxon>
        <taxon>Pentapetalae</taxon>
        <taxon>rosids</taxon>
        <taxon>Vitales</taxon>
        <taxon>Vitaceae</taxon>
        <taxon>Viteae</taxon>
        <taxon>Vitis</taxon>
    </lineage>
</organism>
<dbReference type="PaxDb" id="29760-VIT_02s0012g02580.t01"/>
<protein>
    <submittedName>
        <fullName evidence="2">Uncharacterized protein</fullName>
    </submittedName>
</protein>
<dbReference type="InParanoid" id="F6HT23"/>
<sequence length="69" mass="7841">MRKEAAEHAPSLDGTSFMSRILKVVKKLYPSRTHSWYDMAPHCPGFSLCCWMVFMATFGPCDILGFLLI</sequence>
<dbReference type="AlphaFoldDB" id="F6HT23"/>
<evidence type="ECO:0000313" key="2">
    <source>
        <dbReference type="EMBL" id="CCB57833.1"/>
    </source>
</evidence>
<name>F6HT23_VITVI</name>
<evidence type="ECO:0000313" key="3">
    <source>
        <dbReference type="Proteomes" id="UP000009183"/>
    </source>
</evidence>
<keyword evidence="1" id="KW-0812">Transmembrane</keyword>
<keyword evidence="1" id="KW-1133">Transmembrane helix</keyword>
<dbReference type="HOGENOM" id="CLU_2781068_0_0_1"/>
<keyword evidence="1" id="KW-0472">Membrane</keyword>
<proteinExistence type="predicted"/>
<evidence type="ECO:0000256" key="1">
    <source>
        <dbReference type="SAM" id="Phobius"/>
    </source>
</evidence>
<dbReference type="EMBL" id="FN596247">
    <property type="protein sequence ID" value="CCB57833.1"/>
    <property type="molecule type" value="Genomic_DNA"/>
</dbReference>
<accession>F6HT23</accession>
<feature type="transmembrane region" description="Helical" evidence="1">
    <location>
        <begin position="45"/>
        <end position="68"/>
    </location>
</feature>
<reference evidence="3" key="1">
    <citation type="journal article" date="2007" name="Nature">
        <title>The grapevine genome sequence suggests ancestral hexaploidization in major angiosperm phyla.</title>
        <authorList>
            <consortium name="The French-Italian Public Consortium for Grapevine Genome Characterization."/>
            <person name="Jaillon O."/>
            <person name="Aury J.-M."/>
            <person name="Noel B."/>
            <person name="Policriti A."/>
            <person name="Clepet C."/>
            <person name="Casagrande A."/>
            <person name="Choisne N."/>
            <person name="Aubourg S."/>
            <person name="Vitulo N."/>
            <person name="Jubin C."/>
            <person name="Vezzi A."/>
            <person name="Legeai F."/>
            <person name="Hugueney P."/>
            <person name="Dasilva C."/>
            <person name="Horner D."/>
            <person name="Mica E."/>
            <person name="Jublot D."/>
            <person name="Poulain J."/>
            <person name="Bruyere C."/>
            <person name="Billault A."/>
            <person name="Segurens B."/>
            <person name="Gouyvenoux M."/>
            <person name="Ugarte E."/>
            <person name="Cattonaro F."/>
            <person name="Anthouard V."/>
            <person name="Vico V."/>
            <person name="Del Fabbro C."/>
            <person name="Alaux M."/>
            <person name="Di Gaspero G."/>
            <person name="Dumas V."/>
            <person name="Felice N."/>
            <person name="Paillard S."/>
            <person name="Juman I."/>
            <person name="Moroldo M."/>
            <person name="Scalabrin S."/>
            <person name="Canaguier A."/>
            <person name="Le Clainche I."/>
            <person name="Malacrida G."/>
            <person name="Durand E."/>
            <person name="Pesole G."/>
            <person name="Laucou V."/>
            <person name="Chatelet P."/>
            <person name="Merdinoglu D."/>
            <person name="Delledonne M."/>
            <person name="Pezzotti M."/>
            <person name="Lecharny A."/>
            <person name="Scarpelli C."/>
            <person name="Artiguenave F."/>
            <person name="Pe M.E."/>
            <person name="Valle G."/>
            <person name="Morgante M."/>
            <person name="Caboche M."/>
            <person name="Adam-Blondon A.-F."/>
            <person name="Weissenbach J."/>
            <person name="Quetier F."/>
            <person name="Wincker P."/>
        </authorList>
    </citation>
    <scope>NUCLEOTIDE SEQUENCE [LARGE SCALE GENOMIC DNA]</scope>
    <source>
        <strain evidence="3">cv. Pinot noir / PN40024</strain>
    </source>
</reference>